<organism evidence="1">
    <name type="scientific">marine sediment metagenome</name>
    <dbReference type="NCBI Taxonomy" id="412755"/>
    <lineage>
        <taxon>unclassified sequences</taxon>
        <taxon>metagenomes</taxon>
        <taxon>ecological metagenomes</taxon>
    </lineage>
</organism>
<comment type="caution">
    <text evidence="1">The sequence shown here is derived from an EMBL/GenBank/DDBJ whole genome shotgun (WGS) entry which is preliminary data.</text>
</comment>
<name>X0X3Q6_9ZZZZ</name>
<proteinExistence type="predicted"/>
<gene>
    <name evidence="1" type="ORF">S01H1_47192</name>
</gene>
<protein>
    <submittedName>
        <fullName evidence="1">Uncharacterized protein</fullName>
    </submittedName>
</protein>
<sequence>MSEFMRSTLGIAVTEAENQLDDVTVLSRCSSHPNQMVSTGETVMGVDMGKKIHVIVGIRTARETYEIINISEFED</sequence>
<feature type="non-terminal residue" evidence="1">
    <location>
        <position position="75"/>
    </location>
</feature>
<evidence type="ECO:0000313" key="1">
    <source>
        <dbReference type="EMBL" id="GAG19631.1"/>
    </source>
</evidence>
<dbReference type="EMBL" id="BARS01030249">
    <property type="protein sequence ID" value="GAG19631.1"/>
    <property type="molecule type" value="Genomic_DNA"/>
</dbReference>
<dbReference type="AlphaFoldDB" id="X0X3Q6"/>
<accession>X0X3Q6</accession>
<reference evidence="1" key="1">
    <citation type="journal article" date="2014" name="Front. Microbiol.">
        <title>High frequency of phylogenetically diverse reductive dehalogenase-homologous genes in deep subseafloor sedimentary metagenomes.</title>
        <authorList>
            <person name="Kawai M."/>
            <person name="Futagami T."/>
            <person name="Toyoda A."/>
            <person name="Takaki Y."/>
            <person name="Nishi S."/>
            <person name="Hori S."/>
            <person name="Arai W."/>
            <person name="Tsubouchi T."/>
            <person name="Morono Y."/>
            <person name="Uchiyama I."/>
            <person name="Ito T."/>
            <person name="Fujiyama A."/>
            <person name="Inagaki F."/>
            <person name="Takami H."/>
        </authorList>
    </citation>
    <scope>NUCLEOTIDE SEQUENCE</scope>
    <source>
        <strain evidence="1">Expedition CK06-06</strain>
    </source>
</reference>